<dbReference type="PANTHER" id="PTHR42792:SF2">
    <property type="entry name" value="FLAGELLIN"/>
    <property type="match status" value="1"/>
</dbReference>
<comment type="similarity">
    <text evidence="1 4">Belongs to the bacterial flagellin family.</text>
</comment>
<dbReference type="PANTHER" id="PTHR42792">
    <property type="entry name" value="FLAGELLIN"/>
    <property type="match status" value="1"/>
</dbReference>
<dbReference type="Pfam" id="PF00669">
    <property type="entry name" value="Flagellin_N"/>
    <property type="match status" value="1"/>
</dbReference>
<gene>
    <name evidence="7" type="ORF">SAMN02745906_3206</name>
</gene>
<keyword evidence="4" id="KW-0964">Secreted</keyword>
<comment type="subcellular location">
    <subcellularLocation>
        <location evidence="4">Secreted</location>
    </subcellularLocation>
    <subcellularLocation>
        <location evidence="4">Bacterial flagellum</location>
    </subcellularLocation>
</comment>
<keyword evidence="7" id="KW-0282">Flagellum</keyword>
<evidence type="ECO:0000313" key="7">
    <source>
        <dbReference type="EMBL" id="SET93940.1"/>
    </source>
</evidence>
<evidence type="ECO:0000259" key="6">
    <source>
        <dbReference type="Pfam" id="PF00700"/>
    </source>
</evidence>
<keyword evidence="3 4" id="KW-0975">Bacterial flagellum</keyword>
<evidence type="ECO:0000256" key="2">
    <source>
        <dbReference type="ARBA" id="ARBA00020110"/>
    </source>
</evidence>
<reference evidence="7 8" key="1">
    <citation type="submission" date="2016-10" db="EMBL/GenBank/DDBJ databases">
        <authorList>
            <person name="Varghese N."/>
            <person name="Submissions S."/>
        </authorList>
    </citation>
    <scope>NUCLEOTIDE SEQUENCE [LARGE SCALE GENOMIC DNA]</scope>
    <source>
        <strain evidence="7 8">ATCC 19403</strain>
    </source>
</reference>
<sequence>MRIQHNIAALNSHRQLGTNNTAVSKNLEKLSSGYKINRAGDDAAGLAISEKMRAQITGLETAQKNANDGISLVQTAEGALTEVHSMLNRMVELAHQSANGTYQNDIDRENLQKEVTSLTSEIDRIAKGTNFNGLNLLDGTQSSGLTLQIGDTSDTFNQLTVTIGNMDAASLTLSGVDISTQTGAQAAVATIKDAINAVSSTRGDLGALQNRLEHTINNLGVTSENMTAAESRIRDVDMAKEMMSYTKNNILVQASQAMLAQANQLPQGVLQLLK</sequence>
<keyword evidence="7" id="KW-0969">Cilium</keyword>
<evidence type="ECO:0000313" key="8">
    <source>
        <dbReference type="Proteomes" id="UP000198970"/>
    </source>
</evidence>
<keyword evidence="8" id="KW-1185">Reference proteome</keyword>
<dbReference type="RefSeq" id="WP_054790100.1">
    <property type="nucleotide sequence ID" value="NZ_LT630003.1"/>
</dbReference>
<dbReference type="InterPro" id="IPR001492">
    <property type="entry name" value="Flagellin"/>
</dbReference>
<evidence type="ECO:0000259" key="5">
    <source>
        <dbReference type="Pfam" id="PF00669"/>
    </source>
</evidence>
<feature type="domain" description="Flagellin N-terminal" evidence="5">
    <location>
        <begin position="3"/>
        <end position="141"/>
    </location>
</feature>
<proteinExistence type="inferred from homology"/>
<dbReference type="InterPro" id="IPR001029">
    <property type="entry name" value="Flagellin_N"/>
</dbReference>
<name>A0ABY1CCY3_9FIRM</name>
<dbReference type="EMBL" id="LT630003">
    <property type="protein sequence ID" value="SET93940.1"/>
    <property type="molecule type" value="Genomic_DNA"/>
</dbReference>
<dbReference type="InterPro" id="IPR042187">
    <property type="entry name" value="Flagellin_C_sub2"/>
</dbReference>
<protein>
    <recommendedName>
        <fullName evidence="2 4">Flagellin</fullName>
    </recommendedName>
</protein>
<dbReference type="SUPFAM" id="SSF64518">
    <property type="entry name" value="Phase 1 flagellin"/>
    <property type="match status" value="1"/>
</dbReference>
<dbReference type="Proteomes" id="UP000198970">
    <property type="component" value="Chromosome I"/>
</dbReference>
<dbReference type="Gene3D" id="6.10.10.10">
    <property type="entry name" value="Flagellar export chaperone, C-terminal domain"/>
    <property type="match status" value="1"/>
</dbReference>
<evidence type="ECO:0000256" key="1">
    <source>
        <dbReference type="ARBA" id="ARBA00005709"/>
    </source>
</evidence>
<dbReference type="Gene3D" id="1.20.1330.10">
    <property type="entry name" value="f41 fragment of flagellin, N-terminal domain"/>
    <property type="match status" value="1"/>
</dbReference>
<dbReference type="InterPro" id="IPR046358">
    <property type="entry name" value="Flagellin_C"/>
</dbReference>
<feature type="domain" description="Flagellin C-terminal" evidence="6">
    <location>
        <begin position="189"/>
        <end position="273"/>
    </location>
</feature>
<evidence type="ECO:0000256" key="3">
    <source>
        <dbReference type="ARBA" id="ARBA00023143"/>
    </source>
</evidence>
<dbReference type="Pfam" id="PF00700">
    <property type="entry name" value="Flagellin_C"/>
    <property type="match status" value="1"/>
</dbReference>
<comment type="function">
    <text evidence="4">Flagellin is the subunit protein which polymerizes to form the filaments of bacterial flagella.</text>
</comment>
<keyword evidence="7" id="KW-0966">Cell projection</keyword>
<evidence type="ECO:0000256" key="4">
    <source>
        <dbReference type="RuleBase" id="RU362073"/>
    </source>
</evidence>
<dbReference type="PRINTS" id="PR00207">
    <property type="entry name" value="FLAGELLIN"/>
</dbReference>
<organism evidence="7 8">
    <name type="scientific">Lacrimispora sphenoides JCM 1415</name>
    <dbReference type="NCBI Taxonomy" id="1297793"/>
    <lineage>
        <taxon>Bacteria</taxon>
        <taxon>Bacillati</taxon>
        <taxon>Bacillota</taxon>
        <taxon>Clostridia</taxon>
        <taxon>Lachnospirales</taxon>
        <taxon>Lachnospiraceae</taxon>
        <taxon>Lacrimispora</taxon>
    </lineage>
</organism>
<accession>A0ABY1CCY3</accession>